<feature type="signal peptide" evidence="1">
    <location>
        <begin position="1"/>
        <end position="18"/>
    </location>
</feature>
<sequence>MRRVLLVLVAALAPLVLAGCSNTPAEDAFLAQVQRDGSEIELSDPGKHLEQGHALCDGAAKLKTADRDTIMYMTARQMGWLTDYYAAKAHLCPELFPSQ</sequence>
<evidence type="ECO:0000313" key="4">
    <source>
        <dbReference type="Proteomes" id="UP000007809"/>
    </source>
</evidence>
<dbReference type="Proteomes" id="UP000007809">
    <property type="component" value="Chromosome"/>
</dbReference>
<evidence type="ECO:0000313" key="3">
    <source>
        <dbReference type="EMBL" id="AEA27941.1"/>
    </source>
</evidence>
<dbReference type="OrthoDB" id="9810371at2"/>
<dbReference type="HOGENOM" id="CLU_2318102_0_0_11"/>
<evidence type="ECO:0000256" key="1">
    <source>
        <dbReference type="SAM" id="SignalP"/>
    </source>
</evidence>
<dbReference type="EMBL" id="CP002593">
    <property type="protein sequence ID" value="AEA27941.1"/>
    <property type="molecule type" value="Genomic_DNA"/>
</dbReference>
<organism evidence="3 4">
    <name type="scientific">Pseudonocardia dioxanivorans (strain ATCC 55486 / DSM 44775 / JCM 13855 / CB1190)</name>
    <dbReference type="NCBI Taxonomy" id="675635"/>
    <lineage>
        <taxon>Bacteria</taxon>
        <taxon>Bacillati</taxon>
        <taxon>Actinomycetota</taxon>
        <taxon>Actinomycetes</taxon>
        <taxon>Pseudonocardiales</taxon>
        <taxon>Pseudonocardiaceae</taxon>
        <taxon>Pseudonocardia</taxon>
    </lineage>
</organism>
<dbReference type="InterPro" id="IPR007969">
    <property type="entry name" value="DUF732"/>
</dbReference>
<dbReference type="PROSITE" id="PS51257">
    <property type="entry name" value="PROKAR_LIPOPROTEIN"/>
    <property type="match status" value="1"/>
</dbReference>
<dbReference type="KEGG" id="pdx:Psed_5816"/>
<accession>F4D1F3</accession>
<dbReference type="Pfam" id="PF05305">
    <property type="entry name" value="DUF732"/>
    <property type="match status" value="1"/>
</dbReference>
<dbReference type="RefSeq" id="WP_013677840.1">
    <property type="nucleotide sequence ID" value="NC_015312.1"/>
</dbReference>
<gene>
    <name evidence="3" type="ordered locus">Psed_5816</name>
</gene>
<dbReference type="AlphaFoldDB" id="F4D1F3"/>
<feature type="chain" id="PRO_5039206030" description="DUF732 domain-containing protein" evidence="1">
    <location>
        <begin position="19"/>
        <end position="99"/>
    </location>
</feature>
<reference evidence="3 4" key="1">
    <citation type="journal article" date="2011" name="J. Bacteriol.">
        <title>Genome sequence of the 1,4-dioxane-degrading Pseudonocardia dioxanivorans strain CB1190.</title>
        <authorList>
            <person name="Sales C.M."/>
            <person name="Mahendra S."/>
            <person name="Grostern A."/>
            <person name="Parales R.E."/>
            <person name="Goodwin L.A."/>
            <person name="Woyke T."/>
            <person name="Nolan M."/>
            <person name="Lapidus A."/>
            <person name="Chertkov O."/>
            <person name="Ovchinnikova G."/>
            <person name="Sczyrba A."/>
            <person name="Alvarez-Cohen L."/>
        </authorList>
    </citation>
    <scope>NUCLEOTIDE SEQUENCE [LARGE SCALE GENOMIC DNA]</scope>
    <source>
        <strain evidence="4">ATCC 55486 / DSM 44775 / JCM 13855 / CB1190</strain>
    </source>
</reference>
<name>F4D1F3_PSEUX</name>
<dbReference type="STRING" id="675635.Psed_5816"/>
<keyword evidence="1" id="KW-0732">Signal</keyword>
<protein>
    <recommendedName>
        <fullName evidence="2">DUF732 domain-containing protein</fullName>
    </recommendedName>
</protein>
<evidence type="ECO:0000259" key="2">
    <source>
        <dbReference type="Pfam" id="PF05305"/>
    </source>
</evidence>
<feature type="domain" description="DUF732" evidence="2">
    <location>
        <begin position="25"/>
        <end position="94"/>
    </location>
</feature>
<keyword evidence="4" id="KW-1185">Reference proteome</keyword>
<proteinExistence type="predicted"/>